<dbReference type="InterPro" id="IPR036909">
    <property type="entry name" value="Cyt_c-like_dom_sf"/>
</dbReference>
<dbReference type="PROSITE" id="PS51007">
    <property type="entry name" value="CYTC"/>
    <property type="match status" value="1"/>
</dbReference>
<gene>
    <name evidence="8" type="ORF">J4E00_19485</name>
</gene>
<evidence type="ECO:0000259" key="7">
    <source>
        <dbReference type="PROSITE" id="PS51007"/>
    </source>
</evidence>
<comment type="caution">
    <text evidence="8">The sequence shown here is derived from an EMBL/GenBank/DDBJ whole genome shotgun (WGS) entry which is preliminary data.</text>
</comment>
<dbReference type="Gene3D" id="1.10.760.10">
    <property type="entry name" value="Cytochrome c-like domain"/>
    <property type="match status" value="1"/>
</dbReference>
<dbReference type="Proteomes" id="UP000664369">
    <property type="component" value="Unassembled WGS sequence"/>
</dbReference>
<name>A0ABS3QJ32_9BACT</name>
<reference evidence="8 9" key="1">
    <citation type="submission" date="2021-03" db="EMBL/GenBank/DDBJ databases">
        <authorList>
            <person name="Kim M.K."/>
        </authorList>
    </citation>
    <scope>NUCLEOTIDE SEQUENCE [LARGE SCALE GENOMIC DNA]</scope>
    <source>
        <strain evidence="8 9">BT442</strain>
    </source>
</reference>
<evidence type="ECO:0000313" key="8">
    <source>
        <dbReference type="EMBL" id="MBO2011255.1"/>
    </source>
</evidence>
<keyword evidence="4" id="KW-0249">Electron transport</keyword>
<keyword evidence="9" id="KW-1185">Reference proteome</keyword>
<keyword evidence="3 6" id="KW-0479">Metal-binding</keyword>
<dbReference type="PROSITE" id="PS51257">
    <property type="entry name" value="PROKAR_LIPOPROTEIN"/>
    <property type="match status" value="1"/>
</dbReference>
<evidence type="ECO:0000256" key="4">
    <source>
        <dbReference type="ARBA" id="ARBA00022982"/>
    </source>
</evidence>
<dbReference type="EMBL" id="JAGETZ010000010">
    <property type="protein sequence ID" value="MBO2011255.1"/>
    <property type="molecule type" value="Genomic_DNA"/>
</dbReference>
<dbReference type="InterPro" id="IPR002324">
    <property type="entry name" value="Cyt_c_ID"/>
</dbReference>
<organism evidence="8 9">
    <name type="scientific">Hymenobacter negativus</name>
    <dbReference type="NCBI Taxonomy" id="2795026"/>
    <lineage>
        <taxon>Bacteria</taxon>
        <taxon>Pseudomonadati</taxon>
        <taxon>Bacteroidota</taxon>
        <taxon>Cytophagia</taxon>
        <taxon>Cytophagales</taxon>
        <taxon>Hymenobacteraceae</taxon>
        <taxon>Hymenobacter</taxon>
    </lineage>
</organism>
<dbReference type="InterPro" id="IPR009056">
    <property type="entry name" value="Cyt_c-like_dom"/>
</dbReference>
<dbReference type="SUPFAM" id="SSF46626">
    <property type="entry name" value="Cytochrome c"/>
    <property type="match status" value="1"/>
</dbReference>
<proteinExistence type="predicted"/>
<evidence type="ECO:0000256" key="3">
    <source>
        <dbReference type="ARBA" id="ARBA00022723"/>
    </source>
</evidence>
<feature type="domain" description="Cytochrome c" evidence="7">
    <location>
        <begin position="74"/>
        <end position="159"/>
    </location>
</feature>
<evidence type="ECO:0000256" key="2">
    <source>
        <dbReference type="ARBA" id="ARBA00022617"/>
    </source>
</evidence>
<keyword evidence="2 6" id="KW-0349">Heme</keyword>
<keyword evidence="5 6" id="KW-0408">Iron</keyword>
<evidence type="ECO:0000256" key="1">
    <source>
        <dbReference type="ARBA" id="ARBA00022448"/>
    </source>
</evidence>
<evidence type="ECO:0000256" key="6">
    <source>
        <dbReference type="PROSITE-ProRule" id="PRU00433"/>
    </source>
</evidence>
<dbReference type="Pfam" id="PF00034">
    <property type="entry name" value="Cytochrom_C"/>
    <property type="match status" value="1"/>
</dbReference>
<dbReference type="PRINTS" id="PR00606">
    <property type="entry name" value="CYTCHROMECID"/>
</dbReference>
<sequence>MKKTALLLSLCALLAACDSGYKKDGPDEARTQTETNKPEGDSAAAANLAAVAQQPQIDTSVTNIGTEHPNAGTASVANGAKLIAGSDCLSCHKDNEKVVGPSYTAVAEKYPDTEANIAMLAGKIIKGGAGNWGAVPMTPHPGLSEADAREMTKYILSLK</sequence>
<dbReference type="RefSeq" id="WP_208176947.1">
    <property type="nucleotide sequence ID" value="NZ_JAGETZ010000010.1"/>
</dbReference>
<evidence type="ECO:0000256" key="5">
    <source>
        <dbReference type="ARBA" id="ARBA00023004"/>
    </source>
</evidence>
<keyword evidence="1" id="KW-0813">Transport</keyword>
<accession>A0ABS3QJ32</accession>
<evidence type="ECO:0000313" key="9">
    <source>
        <dbReference type="Proteomes" id="UP000664369"/>
    </source>
</evidence>
<protein>
    <submittedName>
        <fullName evidence="8">C-type cytochrome</fullName>
    </submittedName>
</protein>